<dbReference type="Proteomes" id="UP000887565">
    <property type="component" value="Unplaced"/>
</dbReference>
<evidence type="ECO:0000313" key="2">
    <source>
        <dbReference type="WBParaSite" id="nRc.2.0.1.t12550-RA"/>
    </source>
</evidence>
<protein>
    <submittedName>
        <fullName evidence="2">Uncharacterized protein</fullName>
    </submittedName>
</protein>
<sequence>MHVNIKKFLSHPILLTEKLENANFSALCTKKLPFFEPFWNFLDEKLNKIFNNPPKMLGNRCGAP</sequence>
<keyword evidence="1" id="KW-1185">Reference proteome</keyword>
<accession>A0A915IEE1</accession>
<reference evidence="2" key="1">
    <citation type="submission" date="2022-11" db="UniProtKB">
        <authorList>
            <consortium name="WormBaseParasite"/>
        </authorList>
    </citation>
    <scope>IDENTIFICATION</scope>
</reference>
<name>A0A915IEE1_ROMCU</name>
<evidence type="ECO:0000313" key="1">
    <source>
        <dbReference type="Proteomes" id="UP000887565"/>
    </source>
</evidence>
<dbReference type="WBParaSite" id="nRc.2.0.1.t12550-RA">
    <property type="protein sequence ID" value="nRc.2.0.1.t12550-RA"/>
    <property type="gene ID" value="nRc.2.0.1.g12550"/>
</dbReference>
<organism evidence="1 2">
    <name type="scientific">Romanomermis culicivorax</name>
    <name type="common">Nematode worm</name>
    <dbReference type="NCBI Taxonomy" id="13658"/>
    <lineage>
        <taxon>Eukaryota</taxon>
        <taxon>Metazoa</taxon>
        <taxon>Ecdysozoa</taxon>
        <taxon>Nematoda</taxon>
        <taxon>Enoplea</taxon>
        <taxon>Dorylaimia</taxon>
        <taxon>Mermithida</taxon>
        <taxon>Mermithoidea</taxon>
        <taxon>Mermithidae</taxon>
        <taxon>Romanomermis</taxon>
    </lineage>
</organism>
<dbReference type="AlphaFoldDB" id="A0A915IEE1"/>
<proteinExistence type="predicted"/>